<dbReference type="STRING" id="869209.Tresu_0834"/>
<dbReference type="Gene3D" id="1.20.120.50">
    <property type="entry name" value="Hemerythrin-like"/>
    <property type="match status" value="1"/>
</dbReference>
<evidence type="ECO:0000256" key="1">
    <source>
        <dbReference type="ARBA" id="ARBA00010587"/>
    </source>
</evidence>
<dbReference type="Proteomes" id="UP000006852">
    <property type="component" value="Chromosome"/>
</dbReference>
<dbReference type="OrthoDB" id="9797092at2"/>
<evidence type="ECO:0000256" key="4">
    <source>
        <dbReference type="ARBA" id="ARBA00023004"/>
    </source>
</evidence>
<keyword evidence="2" id="KW-0813">Transport</keyword>
<keyword evidence="2" id="KW-0561">Oxygen transport</keyword>
<evidence type="ECO:0000313" key="7">
    <source>
        <dbReference type="Proteomes" id="UP000006852"/>
    </source>
</evidence>
<name>F2NY11_TRES6</name>
<dbReference type="CDD" id="cd12107">
    <property type="entry name" value="Hemerythrin"/>
    <property type="match status" value="1"/>
</dbReference>
<keyword evidence="3" id="KW-0479">Metal-binding</keyword>
<organism evidence="6 7">
    <name type="scientific">Treponema succinifaciens (strain ATCC 33096 / DSM 2489 / 6091)</name>
    <dbReference type="NCBI Taxonomy" id="869209"/>
    <lineage>
        <taxon>Bacteria</taxon>
        <taxon>Pseudomonadati</taxon>
        <taxon>Spirochaetota</taxon>
        <taxon>Spirochaetia</taxon>
        <taxon>Spirochaetales</taxon>
        <taxon>Treponemataceae</taxon>
        <taxon>Treponema</taxon>
    </lineage>
</organism>
<accession>F2NY11</accession>
<dbReference type="GO" id="GO:0046872">
    <property type="term" value="F:metal ion binding"/>
    <property type="evidence" value="ECO:0007669"/>
    <property type="project" value="UniProtKB-KW"/>
</dbReference>
<dbReference type="EMBL" id="CP002631">
    <property type="protein sequence ID" value="AEB13762.1"/>
    <property type="molecule type" value="Genomic_DNA"/>
</dbReference>
<reference evidence="6 7" key="1">
    <citation type="journal article" date="2011" name="Stand. Genomic Sci.">
        <title>Complete genome sequence of Treponema succinifaciens type strain (6091).</title>
        <authorList>
            <person name="Han C."/>
            <person name="Gronow S."/>
            <person name="Teshima H."/>
            <person name="Lapidus A."/>
            <person name="Nolan M."/>
            <person name="Lucas S."/>
            <person name="Hammon N."/>
            <person name="Deshpande S."/>
            <person name="Cheng J.F."/>
            <person name="Zeytun A."/>
            <person name="Tapia R."/>
            <person name="Goodwin L."/>
            <person name="Pitluck S."/>
            <person name="Liolios K."/>
            <person name="Pagani I."/>
            <person name="Ivanova N."/>
            <person name="Mavromatis K."/>
            <person name="Mikhailova N."/>
            <person name="Huntemann M."/>
            <person name="Pati A."/>
            <person name="Chen A."/>
            <person name="Palaniappan K."/>
            <person name="Land M."/>
            <person name="Hauser L."/>
            <person name="Brambilla E.M."/>
            <person name="Rohde M."/>
            <person name="Goker M."/>
            <person name="Woyke T."/>
            <person name="Bristow J."/>
            <person name="Eisen J.A."/>
            <person name="Markowitz V."/>
            <person name="Hugenholtz P."/>
            <person name="Kyrpides N.C."/>
            <person name="Klenk H.P."/>
            <person name="Detter J.C."/>
        </authorList>
    </citation>
    <scope>NUCLEOTIDE SEQUENCE [LARGE SCALE GENOMIC DNA]</scope>
    <source>
        <strain evidence="7">ATCC 33096 / DSM 2489 / 6091</strain>
    </source>
</reference>
<reference evidence="7" key="2">
    <citation type="submission" date="2011-04" db="EMBL/GenBank/DDBJ databases">
        <title>The complete genome of chromosome of Treponema succinifaciens DSM 2489.</title>
        <authorList>
            <person name="Lucas S."/>
            <person name="Copeland A."/>
            <person name="Lapidus A."/>
            <person name="Bruce D."/>
            <person name="Goodwin L."/>
            <person name="Pitluck S."/>
            <person name="Peters L."/>
            <person name="Kyrpides N."/>
            <person name="Mavromatis K."/>
            <person name="Ivanova N."/>
            <person name="Ovchinnikova G."/>
            <person name="Teshima H."/>
            <person name="Detter J.C."/>
            <person name="Tapia R."/>
            <person name="Han C."/>
            <person name="Land M."/>
            <person name="Hauser L."/>
            <person name="Markowitz V."/>
            <person name="Cheng J.-F."/>
            <person name="Hugenholtz P."/>
            <person name="Woyke T."/>
            <person name="Wu D."/>
            <person name="Gronow S."/>
            <person name="Wellnitz S."/>
            <person name="Brambilla E."/>
            <person name="Klenk H.-P."/>
            <person name="Eisen J.A."/>
        </authorList>
    </citation>
    <scope>NUCLEOTIDE SEQUENCE [LARGE SCALE GENOMIC DNA]</scope>
    <source>
        <strain evidence="7">ATCC 33096 / DSM 2489 / 6091</strain>
    </source>
</reference>
<dbReference type="KEGG" id="tsu:Tresu_0834"/>
<proteinExistence type="inferred from homology"/>
<comment type="similarity">
    <text evidence="1">Belongs to the hemerythrin family.</text>
</comment>
<dbReference type="eggNOG" id="COG2703">
    <property type="taxonomic scope" value="Bacteria"/>
</dbReference>
<dbReference type="Pfam" id="PF01814">
    <property type="entry name" value="Hemerythrin"/>
    <property type="match status" value="1"/>
</dbReference>
<dbReference type="InterPro" id="IPR016131">
    <property type="entry name" value="Haemerythrin_Fe_BS"/>
</dbReference>
<dbReference type="AlphaFoldDB" id="F2NY11"/>
<dbReference type="InterPro" id="IPR012827">
    <property type="entry name" value="Hemerythrin_metal-bd"/>
</dbReference>
<dbReference type="PANTHER" id="PTHR37164:SF1">
    <property type="entry name" value="BACTERIOHEMERYTHRIN"/>
    <property type="match status" value="1"/>
</dbReference>
<evidence type="ECO:0000313" key="6">
    <source>
        <dbReference type="EMBL" id="AEB13762.1"/>
    </source>
</evidence>
<dbReference type="NCBIfam" id="NF033749">
    <property type="entry name" value="bact_hemeryth"/>
    <property type="match status" value="1"/>
</dbReference>
<dbReference type="PANTHER" id="PTHR37164">
    <property type="entry name" value="BACTERIOHEMERYTHRIN"/>
    <property type="match status" value="1"/>
</dbReference>
<dbReference type="NCBIfam" id="TIGR02481">
    <property type="entry name" value="hemeryth_dom"/>
    <property type="match status" value="1"/>
</dbReference>
<feature type="domain" description="Hemerythrin-like" evidence="5">
    <location>
        <begin position="14"/>
        <end position="129"/>
    </location>
</feature>
<dbReference type="GeneID" id="302998010"/>
<dbReference type="PROSITE" id="PS00550">
    <property type="entry name" value="HEMERYTHRINS"/>
    <property type="match status" value="1"/>
</dbReference>
<protein>
    <submittedName>
        <fullName evidence="6">Hemerythrin-like metal-binding protein</fullName>
    </submittedName>
</protein>
<dbReference type="RefSeq" id="WP_013701055.1">
    <property type="nucleotide sequence ID" value="NC_015385.1"/>
</dbReference>
<keyword evidence="7" id="KW-1185">Reference proteome</keyword>
<dbReference type="HOGENOM" id="CLU_086902_3_1_12"/>
<dbReference type="GO" id="GO:0005344">
    <property type="term" value="F:oxygen carrier activity"/>
    <property type="evidence" value="ECO:0007669"/>
    <property type="project" value="UniProtKB-KW"/>
</dbReference>
<dbReference type="InterPro" id="IPR035938">
    <property type="entry name" value="Hemerythrin-like_sf"/>
</dbReference>
<evidence type="ECO:0000259" key="5">
    <source>
        <dbReference type="Pfam" id="PF01814"/>
    </source>
</evidence>
<keyword evidence="4" id="KW-0408">Iron</keyword>
<sequence>MVEKIEWSDSYLLGIPEIDNQHKKLIQIANELYAAATGTDEAYGLNMAKVLKKLTDYTVYHFSNEEEFMRKYGYSGVDIHKTAHDNFINEVNHQIKQLSSDRKNDGVRFYSYMVGWILNHIAKADRVWAAFVKPKI</sequence>
<evidence type="ECO:0000256" key="2">
    <source>
        <dbReference type="ARBA" id="ARBA00022621"/>
    </source>
</evidence>
<evidence type="ECO:0000256" key="3">
    <source>
        <dbReference type="ARBA" id="ARBA00022723"/>
    </source>
</evidence>
<dbReference type="InterPro" id="IPR050669">
    <property type="entry name" value="Hemerythrin"/>
</dbReference>
<dbReference type="InterPro" id="IPR012312">
    <property type="entry name" value="Hemerythrin-like"/>
</dbReference>
<gene>
    <name evidence="6" type="ordered locus">Tresu_0834</name>
</gene>
<dbReference type="SUPFAM" id="SSF47188">
    <property type="entry name" value="Hemerythrin-like"/>
    <property type="match status" value="1"/>
</dbReference>